<dbReference type="GO" id="GO:0005987">
    <property type="term" value="P:sucrose catabolic process"/>
    <property type="evidence" value="ECO:0007669"/>
    <property type="project" value="TreeGrafter"/>
</dbReference>
<protein>
    <submittedName>
        <fullName evidence="8">Invertase 4</fullName>
    </submittedName>
</protein>
<proteinExistence type="inferred from homology"/>
<dbReference type="AlphaFoldDB" id="A0A9P5NTJ3"/>
<feature type="chain" id="PRO_5040351201" evidence="5">
    <location>
        <begin position="18"/>
        <end position="540"/>
    </location>
</feature>
<dbReference type="Gene3D" id="2.60.120.560">
    <property type="entry name" value="Exo-inulinase, domain 1"/>
    <property type="match status" value="1"/>
</dbReference>
<evidence type="ECO:0000256" key="2">
    <source>
        <dbReference type="ARBA" id="ARBA00022801"/>
    </source>
</evidence>
<accession>A0A9P5NTJ3</accession>
<dbReference type="SUPFAM" id="SSF75005">
    <property type="entry name" value="Arabinanase/levansucrase/invertase"/>
    <property type="match status" value="1"/>
</dbReference>
<evidence type="ECO:0000313" key="8">
    <source>
        <dbReference type="EMBL" id="KAF8908110.1"/>
    </source>
</evidence>
<evidence type="ECO:0000256" key="5">
    <source>
        <dbReference type="SAM" id="SignalP"/>
    </source>
</evidence>
<dbReference type="SUPFAM" id="SSF49899">
    <property type="entry name" value="Concanavalin A-like lectins/glucanases"/>
    <property type="match status" value="1"/>
</dbReference>
<dbReference type="SMART" id="SM00640">
    <property type="entry name" value="Glyco_32"/>
    <property type="match status" value="1"/>
</dbReference>
<dbReference type="OrthoDB" id="202537at2759"/>
<gene>
    <name evidence="8" type="ORF">CPB84DRAFT_1843583</name>
</gene>
<dbReference type="FunFam" id="2.115.10.20:FF:000002">
    <property type="entry name" value="Invertase 2"/>
    <property type="match status" value="1"/>
</dbReference>
<evidence type="ECO:0000259" key="6">
    <source>
        <dbReference type="Pfam" id="PF00251"/>
    </source>
</evidence>
<dbReference type="InterPro" id="IPR001362">
    <property type="entry name" value="Glyco_hydro_32"/>
</dbReference>
<evidence type="ECO:0000259" key="7">
    <source>
        <dbReference type="Pfam" id="PF08244"/>
    </source>
</evidence>
<keyword evidence="9" id="KW-1185">Reference proteome</keyword>
<dbReference type="PANTHER" id="PTHR42800:SF2">
    <property type="entry name" value="INVERTASE-RELATED"/>
    <property type="match status" value="1"/>
</dbReference>
<dbReference type="PANTHER" id="PTHR42800">
    <property type="entry name" value="EXOINULINASE INUD (AFU_ORTHOLOGUE AFUA_5G00480)"/>
    <property type="match status" value="1"/>
</dbReference>
<dbReference type="InterPro" id="IPR013320">
    <property type="entry name" value="ConA-like_dom_sf"/>
</dbReference>
<dbReference type="EMBL" id="JADNYJ010000012">
    <property type="protein sequence ID" value="KAF8908110.1"/>
    <property type="molecule type" value="Genomic_DNA"/>
</dbReference>
<name>A0A9P5NTJ3_GYMJU</name>
<feature type="domain" description="Glycosyl hydrolase family 32 N-terminal" evidence="6">
    <location>
        <begin position="49"/>
        <end position="348"/>
    </location>
</feature>
<comment type="similarity">
    <text evidence="1 4">Belongs to the glycosyl hydrolase 32 family.</text>
</comment>
<evidence type="ECO:0000256" key="1">
    <source>
        <dbReference type="ARBA" id="ARBA00009902"/>
    </source>
</evidence>
<dbReference type="InterPro" id="IPR018053">
    <property type="entry name" value="Glyco_hydro_32_AS"/>
</dbReference>
<feature type="domain" description="Glycosyl hydrolase family 32 C-terminal" evidence="7">
    <location>
        <begin position="387"/>
        <end position="515"/>
    </location>
</feature>
<sequence>MLLPLLSIGVGLSAVFTFTFQLSQRSDSDVAQNEPVPGNYSGPLRPQVHFSPPINFMNDPNGCFLDANGTWHLYYQYNPTDLVAGNQHWGHATSKDLYHWENQQIAIFPDNDTEQIFTGSAVIDVNNTSGFFPNQDNGVVAIYTVNNAVSETQDIAYSLDGGYTFTKFEGNPVISLDPPSTQFRDPKVIRHGDNWVMVVSYATDFTIGIFTSPDLKSWTHASNFSHHGLLGLQYECPNLVEIPFAHSSDSIYLLIVSINPGAPQGGSITQYFPGHFNGTHFEPVDGVARIADFGKDNYAGQFFYGSDSSSPVFIAWSSNWQYGQVVPTGTLEGWRSSMSLPRQISIANVTGTGWDLLSVPYNIPSIFLSQLGNSSNLGNGNLEVNYGSLPSGAVYFQVNVSNASGGGTLNFTFSSSKTRESVKGGFFFDGDFWLDRGGTTGFDNPFFTDKFSTSNPVVSGMFTLEVVIDRTILEVFLDYGRNSATTTFFPTSPLDTLVISTEGLGDAVEVSVVVWGLKDAWAAMTATDGIVHGNVTTPSE</sequence>
<evidence type="ECO:0000313" key="9">
    <source>
        <dbReference type="Proteomes" id="UP000724874"/>
    </source>
</evidence>
<keyword evidence="5" id="KW-0732">Signal</keyword>
<dbReference type="Pfam" id="PF08244">
    <property type="entry name" value="Glyco_hydro_32C"/>
    <property type="match status" value="1"/>
</dbReference>
<keyword evidence="3 4" id="KW-0326">Glycosidase</keyword>
<comment type="caution">
    <text evidence="8">The sequence shown here is derived from an EMBL/GenBank/DDBJ whole genome shotgun (WGS) entry which is preliminary data.</text>
</comment>
<keyword evidence="2 4" id="KW-0378">Hydrolase</keyword>
<dbReference type="GO" id="GO:0004575">
    <property type="term" value="F:sucrose alpha-glucosidase activity"/>
    <property type="evidence" value="ECO:0007669"/>
    <property type="project" value="TreeGrafter"/>
</dbReference>
<dbReference type="CDD" id="cd18622">
    <property type="entry name" value="GH32_Inu-like"/>
    <property type="match status" value="1"/>
</dbReference>
<dbReference type="InterPro" id="IPR023296">
    <property type="entry name" value="Glyco_hydro_beta-prop_sf"/>
</dbReference>
<dbReference type="Pfam" id="PF00251">
    <property type="entry name" value="Glyco_hydro_32N"/>
    <property type="match status" value="1"/>
</dbReference>
<dbReference type="Proteomes" id="UP000724874">
    <property type="component" value="Unassembled WGS sequence"/>
</dbReference>
<dbReference type="Gene3D" id="2.115.10.20">
    <property type="entry name" value="Glycosyl hydrolase domain, family 43"/>
    <property type="match status" value="1"/>
</dbReference>
<evidence type="ECO:0000256" key="4">
    <source>
        <dbReference type="RuleBase" id="RU362110"/>
    </source>
</evidence>
<dbReference type="PROSITE" id="PS00609">
    <property type="entry name" value="GLYCOSYL_HYDROL_F32"/>
    <property type="match status" value="1"/>
</dbReference>
<organism evidence="8 9">
    <name type="scientific">Gymnopilus junonius</name>
    <name type="common">Spectacular rustgill mushroom</name>
    <name type="synonym">Gymnopilus spectabilis subsp. junonius</name>
    <dbReference type="NCBI Taxonomy" id="109634"/>
    <lineage>
        <taxon>Eukaryota</taxon>
        <taxon>Fungi</taxon>
        <taxon>Dikarya</taxon>
        <taxon>Basidiomycota</taxon>
        <taxon>Agaricomycotina</taxon>
        <taxon>Agaricomycetes</taxon>
        <taxon>Agaricomycetidae</taxon>
        <taxon>Agaricales</taxon>
        <taxon>Agaricineae</taxon>
        <taxon>Hymenogastraceae</taxon>
        <taxon>Gymnopilus</taxon>
    </lineage>
</organism>
<feature type="signal peptide" evidence="5">
    <location>
        <begin position="1"/>
        <end position="17"/>
    </location>
</feature>
<dbReference type="GO" id="GO:0000324">
    <property type="term" value="C:fungal-type vacuole"/>
    <property type="evidence" value="ECO:0007669"/>
    <property type="project" value="TreeGrafter"/>
</dbReference>
<dbReference type="InterPro" id="IPR013148">
    <property type="entry name" value="Glyco_hydro_32_N"/>
</dbReference>
<reference evidence="8" key="1">
    <citation type="submission" date="2020-11" db="EMBL/GenBank/DDBJ databases">
        <authorList>
            <consortium name="DOE Joint Genome Institute"/>
            <person name="Ahrendt S."/>
            <person name="Riley R."/>
            <person name="Andreopoulos W."/>
            <person name="LaButti K."/>
            <person name="Pangilinan J."/>
            <person name="Ruiz-duenas F.J."/>
            <person name="Barrasa J.M."/>
            <person name="Sanchez-Garcia M."/>
            <person name="Camarero S."/>
            <person name="Miyauchi S."/>
            <person name="Serrano A."/>
            <person name="Linde D."/>
            <person name="Babiker R."/>
            <person name="Drula E."/>
            <person name="Ayuso-Fernandez I."/>
            <person name="Pacheco R."/>
            <person name="Padilla G."/>
            <person name="Ferreira P."/>
            <person name="Barriuso J."/>
            <person name="Kellner H."/>
            <person name="Castanera R."/>
            <person name="Alfaro M."/>
            <person name="Ramirez L."/>
            <person name="Pisabarro A.G."/>
            <person name="Kuo A."/>
            <person name="Tritt A."/>
            <person name="Lipzen A."/>
            <person name="He G."/>
            <person name="Yan M."/>
            <person name="Ng V."/>
            <person name="Cullen D."/>
            <person name="Martin F."/>
            <person name="Rosso M.-N."/>
            <person name="Henrissat B."/>
            <person name="Hibbett D."/>
            <person name="Martinez A.T."/>
            <person name="Grigoriev I.V."/>
        </authorList>
    </citation>
    <scope>NUCLEOTIDE SEQUENCE</scope>
    <source>
        <strain evidence="8">AH 44721</strain>
    </source>
</reference>
<evidence type="ECO:0000256" key="3">
    <source>
        <dbReference type="ARBA" id="ARBA00023295"/>
    </source>
</evidence>
<dbReference type="InterPro" id="IPR013189">
    <property type="entry name" value="Glyco_hydro_32_C"/>
</dbReference>